<reference evidence="6 7" key="1">
    <citation type="submission" date="2020-10" db="EMBL/GenBank/DDBJ databases">
        <title>Degradation of 1,4-Dioxane by Xanthobacter sp. YN2, via a Novel Group-2 Soluble Di-Iron Monooxygenase.</title>
        <authorList>
            <person name="Ma F."/>
            <person name="Wang Y."/>
            <person name="Yang J."/>
            <person name="Guo H."/>
            <person name="Su D."/>
            <person name="Yu L."/>
        </authorList>
    </citation>
    <scope>NUCLEOTIDE SEQUENCE [LARGE SCALE GENOMIC DNA]</scope>
    <source>
        <strain evidence="6 7">YN2</strain>
    </source>
</reference>
<evidence type="ECO:0000259" key="5">
    <source>
        <dbReference type="Pfam" id="PF13458"/>
    </source>
</evidence>
<evidence type="ECO:0000313" key="7">
    <source>
        <dbReference type="Proteomes" id="UP000596427"/>
    </source>
</evidence>
<evidence type="ECO:0000256" key="3">
    <source>
        <dbReference type="ARBA" id="ARBA00022729"/>
    </source>
</evidence>
<dbReference type="InterPro" id="IPR051010">
    <property type="entry name" value="BCAA_transport"/>
</dbReference>
<dbReference type="InterPro" id="IPR006311">
    <property type="entry name" value="TAT_signal"/>
</dbReference>
<dbReference type="CDD" id="cd06340">
    <property type="entry name" value="PBP1_ABC_ligand_binding-like"/>
    <property type="match status" value="1"/>
</dbReference>
<proteinExistence type="inferred from homology"/>
<dbReference type="KEGG" id="xdi:EZH22_12170"/>
<feature type="domain" description="Leucine-binding protein" evidence="5">
    <location>
        <begin position="37"/>
        <end position="359"/>
    </location>
</feature>
<gene>
    <name evidence="6" type="ORF">EZH22_12170</name>
</gene>
<name>A0A974PSI7_9HYPH</name>
<comment type="similarity">
    <text evidence="1">Belongs to the leucine-binding protein family.</text>
</comment>
<dbReference type="Proteomes" id="UP000596427">
    <property type="component" value="Chromosome"/>
</dbReference>
<dbReference type="InterPro" id="IPR028081">
    <property type="entry name" value="Leu-bd"/>
</dbReference>
<evidence type="ECO:0000256" key="4">
    <source>
        <dbReference type="ARBA" id="ARBA00022970"/>
    </source>
</evidence>
<dbReference type="InterPro" id="IPR028082">
    <property type="entry name" value="Peripla_BP_I"/>
</dbReference>
<dbReference type="PROSITE" id="PS51318">
    <property type="entry name" value="TAT"/>
    <property type="match status" value="1"/>
</dbReference>
<dbReference type="PANTHER" id="PTHR30483:SF37">
    <property type="entry name" value="ABC TRANSPORTER SUBSTRATE-BINDING PROTEIN"/>
    <property type="match status" value="1"/>
</dbReference>
<keyword evidence="7" id="KW-1185">Reference proteome</keyword>
<dbReference type="AlphaFoldDB" id="A0A974PSI7"/>
<dbReference type="GO" id="GO:0006865">
    <property type="term" value="P:amino acid transport"/>
    <property type="evidence" value="ECO:0007669"/>
    <property type="project" value="UniProtKB-KW"/>
</dbReference>
<keyword evidence="2" id="KW-0813">Transport</keyword>
<dbReference type="PRINTS" id="PR00337">
    <property type="entry name" value="LEUILEVALBP"/>
</dbReference>
<dbReference type="Gene3D" id="3.40.50.2300">
    <property type="match status" value="2"/>
</dbReference>
<dbReference type="SUPFAM" id="SSF53822">
    <property type="entry name" value="Periplasmic binding protein-like I"/>
    <property type="match status" value="1"/>
</dbReference>
<dbReference type="EMBL" id="CP063362">
    <property type="protein sequence ID" value="QRG08954.1"/>
    <property type="molecule type" value="Genomic_DNA"/>
</dbReference>
<keyword evidence="4" id="KW-0029">Amino-acid transport</keyword>
<dbReference type="RefSeq" id="WP_203195871.1">
    <property type="nucleotide sequence ID" value="NZ_CP063362.1"/>
</dbReference>
<organism evidence="6 7">
    <name type="scientific">Xanthobacter dioxanivorans</name>
    <dbReference type="NCBI Taxonomy" id="2528964"/>
    <lineage>
        <taxon>Bacteria</taxon>
        <taxon>Pseudomonadati</taxon>
        <taxon>Pseudomonadota</taxon>
        <taxon>Alphaproteobacteria</taxon>
        <taxon>Hyphomicrobiales</taxon>
        <taxon>Xanthobacteraceae</taxon>
        <taxon>Xanthobacter</taxon>
    </lineage>
</organism>
<dbReference type="InterPro" id="IPR000709">
    <property type="entry name" value="Leu_Ile_Val-bd"/>
</dbReference>
<sequence>MSSKRETTPVTRRAVLASGGALLAMPALIRTAWAREPVTLGVVMPLSGAAAQFGINSRDGIQLAVNEINAAGGLNGAPVKLIVADATSNATNAATVAQRMISQEKLSAMLGCFVSGLTMAVSEVTERRGIPLLSVSFADSLMTRGFKTLFSLTNTGSEIGRATFDYTLDIARENGAPVSKVALMYEDTAYGSSQAGGLRKAAEAAGIKVVMDAAYPLGITDVSPLITELRQSAADVVFPVSYLNDSLLIIRSMRQQGLKLPVVGGAAGYVIPNFVESLGPYAEGVLSIAPCNHDQVPAFAEKFRRRFGHFMTWESQAFATLVGCLQMAVEASADASPAGVQKALQTMTFDKGLATMFTGGKVRFDARNINEYARPIMVQWRDGSPVTIYPKQFALAQPVWKF</sequence>
<accession>A0A974PSI7</accession>
<evidence type="ECO:0000256" key="2">
    <source>
        <dbReference type="ARBA" id="ARBA00022448"/>
    </source>
</evidence>
<protein>
    <submittedName>
        <fullName evidence="6">ABC transporter substrate-binding protein</fullName>
    </submittedName>
</protein>
<keyword evidence="3" id="KW-0732">Signal</keyword>
<dbReference type="Pfam" id="PF13458">
    <property type="entry name" value="Peripla_BP_6"/>
    <property type="match status" value="1"/>
</dbReference>
<dbReference type="PANTHER" id="PTHR30483">
    <property type="entry name" value="LEUCINE-SPECIFIC-BINDING PROTEIN"/>
    <property type="match status" value="1"/>
</dbReference>
<evidence type="ECO:0000256" key="1">
    <source>
        <dbReference type="ARBA" id="ARBA00010062"/>
    </source>
</evidence>
<evidence type="ECO:0000313" key="6">
    <source>
        <dbReference type="EMBL" id="QRG08954.1"/>
    </source>
</evidence>